<sequence length="60" mass="7250">CNGFRFESKQRIKAEKEFKMKGKYIVPFPQHPFPIITTSPISRLIRPCNSCRRRKRQRNK</sequence>
<accession>A0A5J4U7N7</accession>
<dbReference type="AlphaFoldDB" id="A0A5J4U7N7"/>
<evidence type="ECO:0000313" key="2">
    <source>
        <dbReference type="Proteomes" id="UP000324800"/>
    </source>
</evidence>
<name>A0A5J4U7N7_9EUKA</name>
<dbReference type="EMBL" id="SNRW01019613">
    <property type="protein sequence ID" value="KAA6366223.1"/>
    <property type="molecule type" value="Genomic_DNA"/>
</dbReference>
<comment type="caution">
    <text evidence="1">The sequence shown here is derived from an EMBL/GenBank/DDBJ whole genome shotgun (WGS) entry which is preliminary data.</text>
</comment>
<evidence type="ECO:0000313" key="1">
    <source>
        <dbReference type="EMBL" id="KAA6366223.1"/>
    </source>
</evidence>
<feature type="non-terminal residue" evidence="1">
    <location>
        <position position="1"/>
    </location>
</feature>
<proteinExistence type="predicted"/>
<reference evidence="1 2" key="1">
    <citation type="submission" date="2019-03" db="EMBL/GenBank/DDBJ databases">
        <title>Single cell metagenomics reveals metabolic interactions within the superorganism composed of flagellate Streblomastix strix and complex community of Bacteroidetes bacteria on its surface.</title>
        <authorList>
            <person name="Treitli S.C."/>
            <person name="Kolisko M."/>
            <person name="Husnik F."/>
            <person name="Keeling P."/>
            <person name="Hampl V."/>
        </authorList>
    </citation>
    <scope>NUCLEOTIDE SEQUENCE [LARGE SCALE GENOMIC DNA]</scope>
    <source>
        <strain evidence="1">ST1C</strain>
    </source>
</reference>
<organism evidence="1 2">
    <name type="scientific">Streblomastix strix</name>
    <dbReference type="NCBI Taxonomy" id="222440"/>
    <lineage>
        <taxon>Eukaryota</taxon>
        <taxon>Metamonada</taxon>
        <taxon>Preaxostyla</taxon>
        <taxon>Oxymonadida</taxon>
        <taxon>Streblomastigidae</taxon>
        <taxon>Streblomastix</taxon>
    </lineage>
</organism>
<dbReference type="Proteomes" id="UP000324800">
    <property type="component" value="Unassembled WGS sequence"/>
</dbReference>
<protein>
    <submittedName>
        <fullName evidence="1">Uncharacterized protein</fullName>
    </submittedName>
</protein>
<gene>
    <name evidence="1" type="ORF">EZS28_038250</name>
</gene>